<feature type="transmembrane region" description="Helical" evidence="8">
    <location>
        <begin position="39"/>
        <end position="61"/>
    </location>
</feature>
<dbReference type="KEGG" id="camu:CA2015_0128"/>
<keyword evidence="6 7" id="KW-0998">Cell outer membrane</keyword>
<dbReference type="SUPFAM" id="SSF56935">
    <property type="entry name" value="Porins"/>
    <property type="match status" value="1"/>
</dbReference>
<gene>
    <name evidence="10" type="ORF">CA2015_0128</name>
</gene>
<dbReference type="Gene3D" id="2.170.130.10">
    <property type="entry name" value="TonB-dependent receptor, plug domain"/>
    <property type="match status" value="1"/>
</dbReference>
<dbReference type="STRING" id="320787.CA2015_0128"/>
<evidence type="ECO:0000256" key="7">
    <source>
        <dbReference type="PROSITE-ProRule" id="PRU01360"/>
    </source>
</evidence>
<evidence type="ECO:0000313" key="10">
    <source>
        <dbReference type="EMBL" id="AKP49612.1"/>
    </source>
</evidence>
<keyword evidence="4 7" id="KW-0812">Transmembrane</keyword>
<dbReference type="Gene3D" id="2.60.40.1120">
    <property type="entry name" value="Carboxypeptidase-like, regulatory domain"/>
    <property type="match status" value="1"/>
</dbReference>
<dbReference type="AlphaFoldDB" id="A0A0H4PMX4"/>
<sequence>MNLYISIINHLNQSVLEKKYNGKMGKEEFLPVLSKINRLFYLGVFTMILFLGSGLASMTLAQQRTVSGTVTDVESGETLPGVNILIKNTNIGTVTDIDGAFNLKVSDEGAVLVFSFVGFVSQEVAVNNRQTFAINLVPEQSDLDEVVVIGYGTRKKTSVTSSISKLENQNLDQLPVGRLENVLAGRMAGVNISNTRNRPGDAPDIRVRGLGSISAGNDPLVVIDGFPGGNLGQLNMNDVESIEVLKDASSTAIYGSRGAGGVILVTTKRGSTQKPELKINSYFGMSNALVHDDWLTGEEWHSYLAKYQNREFAWAGGDTSIPIWGDPRRPLTYQVNPLTKELPQTIWQDEVLQTATIQNHNISLSGGTDNTKYYLSGTYMDEEGVLKTSGYKKYSFRANVDVKINEMISMGMELSPSYSKTRYAGSNMVSLVKYPPFVSPDYIDGKYPRTYDYIPTGHSGQASPYVYLYGTENYSNVFTNIGRAFINLNLMDGLSFKTSVGTNIAFTNNDYWSGGIGDTRVNTNGNVSDARSINLVNENVLNYTKTFNDVHNVGGLLGASYQNSTSRSLAMYAVSNSFNNDKVKTLNNAIINPANTTQSKSEWGLVSYFARVNYAYKDKYLLEGSFRRDGSSRFGPENKWGNFPSLSAAWRLSEEEFIKNIPNISEFKLRASYGVTGNFNIGNFQYLGSVGSVSYSPNNMLVNGIVQNSMANPRLSWEKTKGYDFGFEISFLQNRFNLNVDYYDNLTTGMLYNVNTPAITGFSSIINNVGEVRNSGLDVEIDTRNLVGEFKWNSSFNLSMNKNEVTDLGEVDERINTYWSMDFLLREGEPMFSYYGYKSIGVFQNEEQISQTPSLAGTKPGNPIFQDTNNDGEIDPEDKVILGSFQPKMQLGFSNEFYWKQFDLSIFMQASLGAKMFNAENQYYEGNTLGAMRRSLVENQWWSEEEPGDGTNPAAALSQLFGYNTNNDFYLEDASYLNVRSINLGYTFPDFSEGKGIKSLRLYASVNNALVIKNKGNHAYNPEGTTRGEVSGISSTPGVNLGSEPLNRTFVLGLNIGF</sequence>
<keyword evidence="11" id="KW-1185">Reference proteome</keyword>
<name>A0A0H4PMX4_9BACT</name>
<keyword evidence="8" id="KW-1133">Transmembrane helix</keyword>
<keyword evidence="3 7" id="KW-1134">Transmembrane beta strand</keyword>
<feature type="domain" description="TonB-dependent receptor plug" evidence="9">
    <location>
        <begin position="156"/>
        <end position="262"/>
    </location>
</feature>
<evidence type="ECO:0000256" key="5">
    <source>
        <dbReference type="ARBA" id="ARBA00023136"/>
    </source>
</evidence>
<proteinExistence type="inferred from homology"/>
<evidence type="ECO:0000259" key="9">
    <source>
        <dbReference type="Pfam" id="PF07715"/>
    </source>
</evidence>
<reference evidence="10 11" key="1">
    <citation type="submission" date="2015-07" db="EMBL/GenBank/DDBJ databases">
        <authorList>
            <person name="Kim K.M."/>
        </authorList>
    </citation>
    <scope>NUCLEOTIDE SEQUENCE [LARGE SCALE GENOMIC DNA]</scope>
    <source>
        <strain evidence="10 11">KCTC 12363</strain>
    </source>
</reference>
<dbReference type="FunFam" id="2.170.130.10:FF:000003">
    <property type="entry name" value="SusC/RagA family TonB-linked outer membrane protein"/>
    <property type="match status" value="1"/>
</dbReference>
<keyword evidence="5 7" id="KW-0472">Membrane</keyword>
<dbReference type="PROSITE" id="PS52016">
    <property type="entry name" value="TONB_DEPENDENT_REC_3"/>
    <property type="match status" value="1"/>
</dbReference>
<dbReference type="Pfam" id="PF07715">
    <property type="entry name" value="Plug"/>
    <property type="match status" value="1"/>
</dbReference>
<evidence type="ECO:0000256" key="8">
    <source>
        <dbReference type="SAM" id="Phobius"/>
    </source>
</evidence>
<dbReference type="InterPro" id="IPR023997">
    <property type="entry name" value="TonB-dep_OMP_SusC/RagA_CS"/>
</dbReference>
<keyword evidence="2 7" id="KW-0813">Transport</keyword>
<dbReference type="Proteomes" id="UP000036520">
    <property type="component" value="Chromosome"/>
</dbReference>
<evidence type="ECO:0000256" key="4">
    <source>
        <dbReference type="ARBA" id="ARBA00022692"/>
    </source>
</evidence>
<dbReference type="Pfam" id="PF13715">
    <property type="entry name" value="CarbopepD_reg_2"/>
    <property type="match status" value="1"/>
</dbReference>
<dbReference type="InterPro" id="IPR039426">
    <property type="entry name" value="TonB-dep_rcpt-like"/>
</dbReference>
<dbReference type="InterPro" id="IPR008969">
    <property type="entry name" value="CarboxyPept-like_regulatory"/>
</dbReference>
<dbReference type="InterPro" id="IPR023996">
    <property type="entry name" value="TonB-dep_OMP_SusC/RagA"/>
</dbReference>
<evidence type="ECO:0000313" key="11">
    <source>
        <dbReference type="Proteomes" id="UP000036520"/>
    </source>
</evidence>
<dbReference type="PATRIC" id="fig|320787.5.peg.143"/>
<protein>
    <submittedName>
        <fullName evidence="10">TonB-dependent receptor plug</fullName>
    </submittedName>
</protein>
<evidence type="ECO:0000256" key="2">
    <source>
        <dbReference type="ARBA" id="ARBA00022448"/>
    </source>
</evidence>
<evidence type="ECO:0000256" key="3">
    <source>
        <dbReference type="ARBA" id="ARBA00022452"/>
    </source>
</evidence>
<dbReference type="EMBL" id="CP012040">
    <property type="protein sequence ID" value="AKP49612.1"/>
    <property type="molecule type" value="Genomic_DNA"/>
</dbReference>
<dbReference type="Gene3D" id="2.40.170.20">
    <property type="entry name" value="TonB-dependent receptor, beta-barrel domain"/>
    <property type="match status" value="1"/>
</dbReference>
<comment type="similarity">
    <text evidence="7">Belongs to the TonB-dependent receptor family.</text>
</comment>
<organism evidence="10 11">
    <name type="scientific">Cyclobacterium amurskyense</name>
    <dbReference type="NCBI Taxonomy" id="320787"/>
    <lineage>
        <taxon>Bacteria</taxon>
        <taxon>Pseudomonadati</taxon>
        <taxon>Bacteroidota</taxon>
        <taxon>Cytophagia</taxon>
        <taxon>Cytophagales</taxon>
        <taxon>Cyclobacteriaceae</taxon>
        <taxon>Cyclobacterium</taxon>
    </lineage>
</organism>
<dbReference type="SUPFAM" id="SSF49464">
    <property type="entry name" value="Carboxypeptidase regulatory domain-like"/>
    <property type="match status" value="1"/>
</dbReference>
<dbReference type="InterPro" id="IPR036942">
    <property type="entry name" value="Beta-barrel_TonB_sf"/>
</dbReference>
<dbReference type="GO" id="GO:0009279">
    <property type="term" value="C:cell outer membrane"/>
    <property type="evidence" value="ECO:0007669"/>
    <property type="project" value="UniProtKB-SubCell"/>
</dbReference>
<dbReference type="NCBIfam" id="TIGR04057">
    <property type="entry name" value="SusC_RagA_signa"/>
    <property type="match status" value="1"/>
</dbReference>
<keyword evidence="10" id="KW-0675">Receptor</keyword>
<dbReference type="NCBIfam" id="TIGR04056">
    <property type="entry name" value="OMP_RagA_SusC"/>
    <property type="match status" value="1"/>
</dbReference>
<evidence type="ECO:0000256" key="1">
    <source>
        <dbReference type="ARBA" id="ARBA00004571"/>
    </source>
</evidence>
<comment type="subcellular location">
    <subcellularLocation>
        <location evidence="1 7">Cell outer membrane</location>
        <topology evidence="1 7">Multi-pass membrane protein</topology>
    </subcellularLocation>
</comment>
<dbReference type="InterPro" id="IPR037066">
    <property type="entry name" value="Plug_dom_sf"/>
</dbReference>
<dbReference type="InterPro" id="IPR012910">
    <property type="entry name" value="Plug_dom"/>
</dbReference>
<evidence type="ECO:0000256" key="6">
    <source>
        <dbReference type="ARBA" id="ARBA00023237"/>
    </source>
</evidence>
<accession>A0A0H4PMX4</accession>